<dbReference type="EMBL" id="JACQXR010000043">
    <property type="protein sequence ID" value="MBI4726305.1"/>
    <property type="molecule type" value="Genomic_DNA"/>
</dbReference>
<keyword evidence="1" id="KW-1133">Transmembrane helix</keyword>
<organism evidence="2 3">
    <name type="scientific">candidate division TA06 bacterium</name>
    <dbReference type="NCBI Taxonomy" id="2250710"/>
    <lineage>
        <taxon>Bacteria</taxon>
        <taxon>Bacteria division TA06</taxon>
    </lineage>
</organism>
<keyword evidence="1" id="KW-0812">Transmembrane</keyword>
<name>A0A933MK28_UNCT6</name>
<evidence type="ECO:0000313" key="2">
    <source>
        <dbReference type="EMBL" id="MBI4726305.1"/>
    </source>
</evidence>
<evidence type="ECO:0000313" key="3">
    <source>
        <dbReference type="Proteomes" id="UP000736328"/>
    </source>
</evidence>
<protein>
    <submittedName>
        <fullName evidence="2">Uncharacterized protein</fullName>
    </submittedName>
</protein>
<evidence type="ECO:0000256" key="1">
    <source>
        <dbReference type="SAM" id="Phobius"/>
    </source>
</evidence>
<feature type="transmembrane region" description="Helical" evidence="1">
    <location>
        <begin position="12"/>
        <end position="33"/>
    </location>
</feature>
<reference evidence="2" key="1">
    <citation type="submission" date="2020-07" db="EMBL/GenBank/DDBJ databases">
        <title>Huge and variable diversity of episymbiotic CPR bacteria and DPANN archaea in groundwater ecosystems.</title>
        <authorList>
            <person name="He C.Y."/>
            <person name="Keren R."/>
            <person name="Whittaker M."/>
            <person name="Farag I.F."/>
            <person name="Doudna J."/>
            <person name="Cate J.H.D."/>
            <person name="Banfield J.F."/>
        </authorList>
    </citation>
    <scope>NUCLEOTIDE SEQUENCE</scope>
    <source>
        <strain evidence="2">NC_groundwater_1520_Pr4_B-0.1um_53_5</strain>
    </source>
</reference>
<sequence length="97" mass="11083">MFQNPFSDKLKAAFFLAAILLAWAAVVEFYAITDQSIKLDMFKKRNAELEADLSGLVSLLPDKLIKAEAEKQGFKRIFIMYNESGKAVEVKFDRNKF</sequence>
<comment type="caution">
    <text evidence="2">The sequence shown here is derived from an EMBL/GenBank/DDBJ whole genome shotgun (WGS) entry which is preliminary data.</text>
</comment>
<dbReference type="Proteomes" id="UP000736328">
    <property type="component" value="Unassembled WGS sequence"/>
</dbReference>
<dbReference type="AlphaFoldDB" id="A0A933MK28"/>
<keyword evidence="1" id="KW-0472">Membrane</keyword>
<proteinExistence type="predicted"/>
<gene>
    <name evidence="2" type="ORF">HY768_03615</name>
</gene>
<accession>A0A933MK28</accession>